<keyword evidence="6 8" id="KW-0694">RNA-binding</keyword>
<keyword evidence="5 8" id="KW-0949">S-adenosyl-L-methionine</keyword>
<keyword evidence="1 8" id="KW-0963">Cytoplasm</keyword>
<feature type="binding site" evidence="8 9">
    <location>
        <position position="34"/>
    </location>
    <ligand>
        <name>S-adenosyl-L-methionine</name>
        <dbReference type="ChEBI" id="CHEBI:59789"/>
    </ligand>
</feature>
<dbReference type="PROSITE" id="PS51689">
    <property type="entry name" value="SAM_RNA_A_N6_MT"/>
    <property type="match status" value="1"/>
</dbReference>
<feature type="binding site" evidence="8 9">
    <location>
        <position position="59"/>
    </location>
    <ligand>
        <name>S-adenosyl-L-methionine</name>
        <dbReference type="ChEBI" id="CHEBI:59789"/>
    </ligand>
</feature>
<accession>A0ABY4P9L1</accession>
<dbReference type="PROSITE" id="PS01131">
    <property type="entry name" value="RRNA_A_DIMETH"/>
    <property type="match status" value="1"/>
</dbReference>
<evidence type="ECO:0000256" key="9">
    <source>
        <dbReference type="PROSITE-ProRule" id="PRU01026"/>
    </source>
</evidence>
<feature type="binding site" evidence="8 9">
    <location>
        <position position="32"/>
    </location>
    <ligand>
        <name>S-adenosyl-L-methionine</name>
        <dbReference type="ChEBI" id="CHEBI:59789"/>
    </ligand>
</feature>
<feature type="binding site" evidence="8 9">
    <location>
        <position position="130"/>
    </location>
    <ligand>
        <name>S-adenosyl-L-methionine</name>
        <dbReference type="ChEBI" id="CHEBI:59789"/>
    </ligand>
</feature>
<evidence type="ECO:0000256" key="1">
    <source>
        <dbReference type="ARBA" id="ARBA00022490"/>
    </source>
</evidence>
<name>A0ABY4P9L1_9LACO</name>
<keyword evidence="3 8" id="KW-0489">Methyltransferase</keyword>
<dbReference type="Proteomes" id="UP000831495">
    <property type="component" value="Chromosome"/>
</dbReference>
<dbReference type="PANTHER" id="PTHR11727">
    <property type="entry name" value="DIMETHYLADENOSINE TRANSFERASE"/>
    <property type="match status" value="1"/>
</dbReference>
<evidence type="ECO:0000256" key="8">
    <source>
        <dbReference type="HAMAP-Rule" id="MF_00607"/>
    </source>
</evidence>
<sequence>MAVGKFEIADPLRTQAILAEHQIQAKKSLGQNFLKEPAVIDQIVADAQLTANDIVLEIGPGIGSLTEQLAKVAKQVYAFELDQSLIALLEENLAPYDNIQIIQGDFLEVDLAAFFEQKQLTGQSVKVVANLPYYITTPILLKLLNAPVALDKLILMMQKEVALRLTAQPGHREYGSLSVVVQTKSQVKIEQTVSHASFVPQPQVDSAVVSFDLAQLPDFAITDRSWFDQVVKAIFKQKRKNLWNNLLSFVGKNPENKAKLETVFQKLRWQHQVRAEQLSIEQINTLAQQLALIFPK</sequence>
<evidence type="ECO:0000256" key="6">
    <source>
        <dbReference type="ARBA" id="ARBA00022884"/>
    </source>
</evidence>
<comment type="catalytic activity">
    <reaction evidence="8">
        <text>adenosine(1518)/adenosine(1519) in 16S rRNA + 4 S-adenosyl-L-methionine = N(6)-dimethyladenosine(1518)/N(6)-dimethyladenosine(1519) in 16S rRNA + 4 S-adenosyl-L-homocysteine + 4 H(+)</text>
        <dbReference type="Rhea" id="RHEA:19609"/>
        <dbReference type="Rhea" id="RHEA-COMP:10232"/>
        <dbReference type="Rhea" id="RHEA-COMP:10233"/>
        <dbReference type="ChEBI" id="CHEBI:15378"/>
        <dbReference type="ChEBI" id="CHEBI:57856"/>
        <dbReference type="ChEBI" id="CHEBI:59789"/>
        <dbReference type="ChEBI" id="CHEBI:74411"/>
        <dbReference type="ChEBI" id="CHEBI:74493"/>
        <dbReference type="EC" id="2.1.1.182"/>
    </reaction>
</comment>
<comment type="subcellular location">
    <subcellularLocation>
        <location evidence="8">Cytoplasm</location>
    </subcellularLocation>
</comment>
<comment type="catalytic activity">
    <reaction evidence="7">
        <text>adenosine(2085) in 23S rRNA + 2 S-adenosyl-L-methionine = N(6)-dimethyladenosine(2085) in 23S rRNA + 2 S-adenosyl-L-homocysteine + 2 H(+)</text>
        <dbReference type="Rhea" id="RHEA:42784"/>
        <dbReference type="Rhea" id="RHEA-COMP:10237"/>
        <dbReference type="Rhea" id="RHEA-COMP:10238"/>
        <dbReference type="ChEBI" id="CHEBI:15378"/>
        <dbReference type="ChEBI" id="CHEBI:57856"/>
        <dbReference type="ChEBI" id="CHEBI:59789"/>
        <dbReference type="ChEBI" id="CHEBI:74411"/>
        <dbReference type="ChEBI" id="CHEBI:74493"/>
        <dbReference type="EC" id="2.1.1.184"/>
    </reaction>
</comment>
<evidence type="ECO:0000256" key="2">
    <source>
        <dbReference type="ARBA" id="ARBA00022552"/>
    </source>
</evidence>
<dbReference type="Pfam" id="PF00398">
    <property type="entry name" value="RrnaAD"/>
    <property type="match status" value="1"/>
</dbReference>
<keyword evidence="4 8" id="KW-0808">Transferase</keyword>
<organism evidence="11 12">
    <name type="scientific">Bombilactobacillus folatiphilus</name>
    <dbReference type="NCBI Taxonomy" id="2923362"/>
    <lineage>
        <taxon>Bacteria</taxon>
        <taxon>Bacillati</taxon>
        <taxon>Bacillota</taxon>
        <taxon>Bacilli</taxon>
        <taxon>Lactobacillales</taxon>
        <taxon>Lactobacillaceae</taxon>
        <taxon>Bombilactobacillus</taxon>
    </lineage>
</organism>
<comment type="function">
    <text evidence="8">Specifically dimethylates two adjacent adenosines (A1518 and A1519) in the loop of a conserved hairpin near the 3'-end of 16S rRNA in the 30S particle. May play a critical role in biogenesis of 30S subunits.</text>
</comment>
<keyword evidence="2 8" id="KW-0698">rRNA processing</keyword>
<feature type="binding site" evidence="8 9">
    <location>
        <position position="105"/>
    </location>
    <ligand>
        <name>S-adenosyl-L-methionine</name>
        <dbReference type="ChEBI" id="CHEBI:59789"/>
    </ligand>
</feature>
<dbReference type="InterPro" id="IPR001737">
    <property type="entry name" value="KsgA/Erm"/>
</dbReference>
<evidence type="ECO:0000259" key="10">
    <source>
        <dbReference type="SMART" id="SM00650"/>
    </source>
</evidence>
<proteinExistence type="inferred from homology"/>
<dbReference type="InterPro" id="IPR029063">
    <property type="entry name" value="SAM-dependent_MTases_sf"/>
</dbReference>
<dbReference type="GO" id="GO:0052908">
    <property type="term" value="F:16S rRNA (adenine(1518)-N(6)/adenine(1519)-N(6))-dimethyltransferase activity"/>
    <property type="evidence" value="ECO:0007669"/>
    <property type="project" value="UniProtKB-EC"/>
</dbReference>
<dbReference type="InterPro" id="IPR020598">
    <property type="entry name" value="rRNA_Ade_methylase_Trfase_N"/>
</dbReference>
<dbReference type="InterPro" id="IPR011530">
    <property type="entry name" value="rRNA_adenine_dimethylase"/>
</dbReference>
<dbReference type="CDD" id="cd02440">
    <property type="entry name" value="AdoMet_MTases"/>
    <property type="match status" value="1"/>
</dbReference>
<evidence type="ECO:0000256" key="5">
    <source>
        <dbReference type="ARBA" id="ARBA00022691"/>
    </source>
</evidence>
<dbReference type="InterPro" id="IPR023165">
    <property type="entry name" value="rRNA_Ade_diMease-like_C"/>
</dbReference>
<dbReference type="Gene3D" id="3.40.50.150">
    <property type="entry name" value="Vaccinia Virus protein VP39"/>
    <property type="match status" value="1"/>
</dbReference>
<dbReference type="NCBIfam" id="TIGR00755">
    <property type="entry name" value="ksgA"/>
    <property type="match status" value="1"/>
</dbReference>
<keyword evidence="12" id="KW-1185">Reference proteome</keyword>
<dbReference type="SMART" id="SM00650">
    <property type="entry name" value="rADc"/>
    <property type="match status" value="1"/>
</dbReference>
<dbReference type="PANTHER" id="PTHR11727:SF7">
    <property type="entry name" value="DIMETHYLADENOSINE TRANSFERASE-RELATED"/>
    <property type="match status" value="1"/>
</dbReference>
<dbReference type="Gene3D" id="1.10.8.100">
    <property type="entry name" value="Ribosomal RNA adenine dimethylase-like, domain 2"/>
    <property type="match status" value="1"/>
</dbReference>
<dbReference type="EMBL" id="CP093366">
    <property type="protein sequence ID" value="UQS82305.1"/>
    <property type="molecule type" value="Genomic_DNA"/>
</dbReference>
<dbReference type="RefSeq" id="WP_249514574.1">
    <property type="nucleotide sequence ID" value="NZ_CP093366.1"/>
</dbReference>
<comment type="similarity">
    <text evidence="8">Belongs to the class I-like SAM-binding methyltransferase superfamily. rRNA adenine N(6)-methyltransferase family. RsmA subfamily.</text>
</comment>
<evidence type="ECO:0000313" key="12">
    <source>
        <dbReference type="Proteomes" id="UP000831495"/>
    </source>
</evidence>
<protein>
    <recommendedName>
        <fullName evidence="8">Ribosomal RNA small subunit methyltransferase A</fullName>
        <ecNumber evidence="8">2.1.1.182</ecNumber>
    </recommendedName>
    <alternativeName>
        <fullName evidence="8">16S rRNA (adenine(1518)-N(6)/adenine(1519)-N(6))-dimethyltransferase</fullName>
    </alternativeName>
    <alternativeName>
        <fullName evidence="8">16S rRNA dimethyladenosine transferase</fullName>
    </alternativeName>
    <alternativeName>
        <fullName evidence="8">16S rRNA dimethylase</fullName>
    </alternativeName>
    <alternativeName>
        <fullName evidence="8">S-adenosylmethionine-6-N', N'-adenosyl(rRNA) dimethyltransferase</fullName>
    </alternativeName>
</protein>
<dbReference type="SUPFAM" id="SSF53335">
    <property type="entry name" value="S-adenosyl-L-methionine-dependent methyltransferases"/>
    <property type="match status" value="1"/>
</dbReference>
<evidence type="ECO:0000256" key="4">
    <source>
        <dbReference type="ARBA" id="ARBA00022679"/>
    </source>
</evidence>
<evidence type="ECO:0000313" key="11">
    <source>
        <dbReference type="EMBL" id="UQS82305.1"/>
    </source>
</evidence>
<evidence type="ECO:0000256" key="7">
    <source>
        <dbReference type="ARBA" id="ARBA00049167"/>
    </source>
</evidence>
<feature type="binding site" evidence="8 9">
    <location>
        <position position="80"/>
    </location>
    <ligand>
        <name>S-adenosyl-L-methionine</name>
        <dbReference type="ChEBI" id="CHEBI:59789"/>
    </ligand>
</feature>
<gene>
    <name evidence="8 11" type="primary">rsmA</name>
    <name evidence="8" type="synonym">ksgA</name>
    <name evidence="11" type="ORF">MOO45_01015</name>
</gene>
<dbReference type="InterPro" id="IPR020596">
    <property type="entry name" value="rRNA_Ade_Mease_Trfase_CS"/>
</dbReference>
<reference evidence="11" key="1">
    <citation type="journal article" date="2022" name="Int. J. Syst. Evol. Microbiol.">
        <title>Apilactobacillus apisilvae sp. nov., Nicolia spurrieriana gen. nov. sp. nov., Bombilactobacillus folatiphilus sp. nov. and Bombilactobacillus thymidiniphilus sp. nov., four new lactic acid bacterial isolates from stingless bees Tetragonula carbonaria and Austroplebeia australis.</title>
        <authorList>
            <person name="Oliphant S.A."/>
            <person name="Watson-Haigh N.S."/>
            <person name="Sumby K.M."/>
            <person name="Gardner J."/>
            <person name="Groom S."/>
            <person name="Jiranek V."/>
        </authorList>
    </citation>
    <scope>NUCLEOTIDE SEQUENCE</scope>
    <source>
        <strain evidence="11">SG4_D2</strain>
    </source>
</reference>
<dbReference type="EC" id="2.1.1.182" evidence="8"/>
<feature type="domain" description="Ribosomal RNA adenine methylase transferase N-terminal" evidence="10">
    <location>
        <begin position="39"/>
        <end position="215"/>
    </location>
</feature>
<dbReference type="HAMAP" id="MF_00607">
    <property type="entry name" value="16SrRNA_methyltr_A"/>
    <property type="match status" value="1"/>
</dbReference>
<evidence type="ECO:0000256" key="3">
    <source>
        <dbReference type="ARBA" id="ARBA00022603"/>
    </source>
</evidence>